<protein>
    <submittedName>
        <fullName evidence="1">Uncharacterized protein</fullName>
    </submittedName>
</protein>
<dbReference type="AlphaFoldDB" id="A0A517NM98"/>
<keyword evidence="2" id="KW-1185">Reference proteome</keyword>
<reference evidence="1 2" key="1">
    <citation type="submission" date="2019-02" db="EMBL/GenBank/DDBJ databases">
        <title>Deep-cultivation of Planctomycetes and their phenomic and genomic characterization uncovers novel biology.</title>
        <authorList>
            <person name="Wiegand S."/>
            <person name="Jogler M."/>
            <person name="Boedeker C."/>
            <person name="Pinto D."/>
            <person name="Vollmers J."/>
            <person name="Rivas-Marin E."/>
            <person name="Kohn T."/>
            <person name="Peeters S.H."/>
            <person name="Heuer A."/>
            <person name="Rast P."/>
            <person name="Oberbeckmann S."/>
            <person name="Bunk B."/>
            <person name="Jeske O."/>
            <person name="Meyerdierks A."/>
            <person name="Storesund J.E."/>
            <person name="Kallscheuer N."/>
            <person name="Luecker S."/>
            <person name="Lage O.M."/>
            <person name="Pohl T."/>
            <person name="Merkel B.J."/>
            <person name="Hornburger P."/>
            <person name="Mueller R.-W."/>
            <person name="Bruemmer F."/>
            <person name="Labrenz M."/>
            <person name="Spormann A.M."/>
            <person name="Op den Camp H."/>
            <person name="Overmann J."/>
            <person name="Amann R."/>
            <person name="Jetten M.S.M."/>
            <person name="Mascher T."/>
            <person name="Medema M.H."/>
            <person name="Devos D.P."/>
            <person name="Kaster A.-K."/>
            <person name="Ovreas L."/>
            <person name="Rohde M."/>
            <person name="Galperin M.Y."/>
            <person name="Jogler C."/>
        </authorList>
    </citation>
    <scope>NUCLEOTIDE SEQUENCE [LARGE SCALE GENOMIC DNA]</scope>
    <source>
        <strain evidence="1 2">K23_9</strain>
    </source>
</reference>
<organism evidence="1 2">
    <name type="scientific">Stieleria marina</name>
    <dbReference type="NCBI Taxonomy" id="1930275"/>
    <lineage>
        <taxon>Bacteria</taxon>
        <taxon>Pseudomonadati</taxon>
        <taxon>Planctomycetota</taxon>
        <taxon>Planctomycetia</taxon>
        <taxon>Pirellulales</taxon>
        <taxon>Pirellulaceae</taxon>
        <taxon>Stieleria</taxon>
    </lineage>
</organism>
<proteinExistence type="predicted"/>
<accession>A0A517NM98</accession>
<dbReference type="Proteomes" id="UP000319817">
    <property type="component" value="Chromosome"/>
</dbReference>
<sequence>MVVLVDQLLVLARSVLPAVCSGSFGAFSSTRLHQWIIE</sequence>
<evidence type="ECO:0000313" key="1">
    <source>
        <dbReference type="EMBL" id="QDT08209.1"/>
    </source>
</evidence>
<dbReference type="EMBL" id="CP036526">
    <property type="protein sequence ID" value="QDT08209.1"/>
    <property type="molecule type" value="Genomic_DNA"/>
</dbReference>
<name>A0A517NM98_9BACT</name>
<evidence type="ECO:0000313" key="2">
    <source>
        <dbReference type="Proteomes" id="UP000319817"/>
    </source>
</evidence>
<gene>
    <name evidence="1" type="ORF">K239x_01420</name>
</gene>